<accession>A0A0E9SC80</accession>
<reference evidence="1" key="2">
    <citation type="journal article" date="2015" name="Fish Shellfish Immunol.">
        <title>Early steps in the European eel (Anguilla anguilla)-Vibrio vulnificus interaction in the gills: Role of the RtxA13 toxin.</title>
        <authorList>
            <person name="Callol A."/>
            <person name="Pajuelo D."/>
            <person name="Ebbesson L."/>
            <person name="Teles M."/>
            <person name="MacKenzie S."/>
            <person name="Amaro C."/>
        </authorList>
    </citation>
    <scope>NUCLEOTIDE SEQUENCE</scope>
</reference>
<reference evidence="1" key="1">
    <citation type="submission" date="2014-11" db="EMBL/GenBank/DDBJ databases">
        <authorList>
            <person name="Amaro Gonzalez C."/>
        </authorList>
    </citation>
    <scope>NUCLEOTIDE SEQUENCE</scope>
</reference>
<organism evidence="1">
    <name type="scientific">Anguilla anguilla</name>
    <name type="common">European freshwater eel</name>
    <name type="synonym">Muraena anguilla</name>
    <dbReference type="NCBI Taxonomy" id="7936"/>
    <lineage>
        <taxon>Eukaryota</taxon>
        <taxon>Metazoa</taxon>
        <taxon>Chordata</taxon>
        <taxon>Craniata</taxon>
        <taxon>Vertebrata</taxon>
        <taxon>Euteleostomi</taxon>
        <taxon>Actinopterygii</taxon>
        <taxon>Neopterygii</taxon>
        <taxon>Teleostei</taxon>
        <taxon>Anguilliformes</taxon>
        <taxon>Anguillidae</taxon>
        <taxon>Anguilla</taxon>
    </lineage>
</organism>
<evidence type="ECO:0000313" key="1">
    <source>
        <dbReference type="EMBL" id="JAH38138.1"/>
    </source>
</evidence>
<name>A0A0E9SC80_ANGAN</name>
<proteinExistence type="predicted"/>
<protein>
    <submittedName>
        <fullName evidence="1">Uncharacterized protein</fullName>
    </submittedName>
</protein>
<sequence>MVWLALPWRASRKTGCMFGWCLLTFHIMQNKTMFNMNVTFYLQ</sequence>
<dbReference type="EMBL" id="GBXM01070439">
    <property type="protein sequence ID" value="JAH38138.1"/>
    <property type="molecule type" value="Transcribed_RNA"/>
</dbReference>
<dbReference type="AlphaFoldDB" id="A0A0E9SC80"/>